<evidence type="ECO:0000256" key="1">
    <source>
        <dbReference type="ARBA" id="ARBA00022741"/>
    </source>
</evidence>
<name>A0A6J4USQ6_9BACT</name>
<feature type="domain" description="Helicase C-terminal" evidence="8">
    <location>
        <begin position="304"/>
        <end position="540"/>
    </location>
</feature>
<evidence type="ECO:0000256" key="3">
    <source>
        <dbReference type="ARBA" id="ARBA00022806"/>
    </source>
</evidence>
<dbReference type="Pfam" id="PF08148">
    <property type="entry name" value="DSHCT"/>
    <property type="match status" value="1"/>
</dbReference>
<dbReference type="InterPro" id="IPR027417">
    <property type="entry name" value="P-loop_NTPase"/>
</dbReference>
<dbReference type="PROSITE" id="PS51194">
    <property type="entry name" value="HELICASE_CTER"/>
    <property type="match status" value="1"/>
</dbReference>
<dbReference type="Gene3D" id="3.40.50.300">
    <property type="entry name" value="P-loop containing nucleotide triphosphate hydrolases"/>
    <property type="match status" value="2"/>
</dbReference>
<protein>
    <submittedName>
        <fullName evidence="9">FIG005666: putative helicase</fullName>
    </submittedName>
</protein>
<dbReference type="GO" id="GO:0004386">
    <property type="term" value="F:helicase activity"/>
    <property type="evidence" value="ECO:0007669"/>
    <property type="project" value="UniProtKB-KW"/>
</dbReference>
<evidence type="ECO:0000256" key="5">
    <source>
        <dbReference type="SAM" id="Coils"/>
    </source>
</evidence>
<dbReference type="InterPro" id="IPR001650">
    <property type="entry name" value="Helicase_C-like"/>
</dbReference>
<dbReference type="PROSITE" id="PS51192">
    <property type="entry name" value="HELICASE_ATP_BIND_1"/>
    <property type="match status" value="1"/>
</dbReference>
<dbReference type="SMART" id="SM01142">
    <property type="entry name" value="DSHCT"/>
    <property type="match status" value="1"/>
</dbReference>
<organism evidence="9">
    <name type="scientific">uncultured Thermomicrobiales bacterium</name>
    <dbReference type="NCBI Taxonomy" id="1645740"/>
    <lineage>
        <taxon>Bacteria</taxon>
        <taxon>Pseudomonadati</taxon>
        <taxon>Thermomicrobiota</taxon>
        <taxon>Thermomicrobia</taxon>
        <taxon>Thermomicrobiales</taxon>
        <taxon>environmental samples</taxon>
    </lineage>
</organism>
<evidence type="ECO:0000259" key="7">
    <source>
        <dbReference type="PROSITE" id="PS51192"/>
    </source>
</evidence>
<evidence type="ECO:0000256" key="4">
    <source>
        <dbReference type="ARBA" id="ARBA00022840"/>
    </source>
</evidence>
<dbReference type="PANTHER" id="PTHR12131">
    <property type="entry name" value="ATP-DEPENDENT RNA AND DNA HELICASE"/>
    <property type="match status" value="1"/>
</dbReference>
<proteinExistence type="predicted"/>
<dbReference type="GO" id="GO:0070478">
    <property type="term" value="P:nuclear-transcribed mRNA catabolic process, 3'-5' exonucleolytic nonsense-mediated decay"/>
    <property type="evidence" value="ECO:0007669"/>
    <property type="project" value="TreeGrafter"/>
</dbReference>
<sequence>MPREASDTTSDFGLTSDRTDEHAADVALLVPVGDPEPAVRVGRPTAQAPDLSPELEAEIVDFAEQYPFALDGFQREAIGHFLRDESVLVAAPTGSGKTVVGEFGIFHAVRRSGRVFYTTPIKALSNQKFRDLRQIYGNDVGLLTGDVSENRDARILVMTTEILRNMLLQTPWEVDDVTCVIFDEVHYLADRDRGTTWEEAIILCPEHIQFICLSATVSNAGEIADWITHTHRPIRLVTHLRRAVPLALEYFVDGELEVVVDHHGKQVNDFSRPRGGTKQERRVQRRGVGPSRTPKFSRERDEPQPREIVDVLDEQKRLPAIYFLFSRNDCQKYAEGLAAARPSLATPEQVARIDEIVANHLRELRPEDFALEQVRTMTSLVRRGIGFHHAGLLPILKQLVEVLFGRGLMAVVFATDTLALGVNMPARTVVVGRMSKWDGRQRRLLIPNEFQQMAGRAGRRGMDRFGHVVVPFSPFVPFREMMEIATGPLHPVRSAFAIRYNTVLNLWDPPEGERVRQLLQESLAEYQSNQRVRAVERDLLEIGGDIVAAQQAMSPSYDETERLLSGYREVVAALTELQGRLRSVLLELDVATATQQDRTPWTEPGRHVLRRLLRQEEPGLVMHHRTRGWGVWLGRGTAGGAGLFLFGDEIAVVPEYRDIDFLPDGARVDLPDELIEPPEGIADATTLVDRESLAPIATAITSLDLPDLDARLAGYRATEGARLERRRSDLAAQVAALEAELDDLTALRDNHPMHDRATRKRYQSNMAAVDRLHQERASFEELLRTEQLAEEARVRGVIRGIRDVLHRFGYLTQGVPTAKADMLAGIFDNDGVILCEMIVRGWLDELRPEDLAEVFSWYCFDRDSRYANGFHLPAALTRLRLKIDDLERDVLEEEHAHDLFISTGHNATFYGPVRAWALGATMVEIGETIELSEGDLVLTFNKTIDLMRQVRDMLRDVVDDHPLIPLLRQSERLLRRGIVEQSLTLGFAPEDQPEVPVEGAVDAEMTPAVEAV</sequence>
<feature type="domain" description="Helicase ATP-binding" evidence="7">
    <location>
        <begin position="78"/>
        <end position="235"/>
    </location>
</feature>
<dbReference type="GO" id="GO:0055087">
    <property type="term" value="C:Ski complex"/>
    <property type="evidence" value="ECO:0007669"/>
    <property type="project" value="TreeGrafter"/>
</dbReference>
<dbReference type="InterPro" id="IPR014001">
    <property type="entry name" value="Helicase_ATP-bd"/>
</dbReference>
<dbReference type="AlphaFoldDB" id="A0A6J4USQ6"/>
<keyword evidence="3 9" id="KW-0347">Helicase</keyword>
<dbReference type="Pfam" id="PF00270">
    <property type="entry name" value="DEAD"/>
    <property type="match status" value="1"/>
</dbReference>
<evidence type="ECO:0000256" key="6">
    <source>
        <dbReference type="SAM" id="MobiDB-lite"/>
    </source>
</evidence>
<gene>
    <name evidence="9" type="ORF">AVDCRST_MAG33-1547</name>
</gene>
<dbReference type="InterPro" id="IPR011545">
    <property type="entry name" value="DEAD/DEAH_box_helicase_dom"/>
</dbReference>
<dbReference type="GO" id="GO:0005524">
    <property type="term" value="F:ATP binding"/>
    <property type="evidence" value="ECO:0007669"/>
    <property type="project" value="UniProtKB-KW"/>
</dbReference>
<dbReference type="SMART" id="SM00490">
    <property type="entry name" value="HELICc"/>
    <property type="match status" value="1"/>
</dbReference>
<accession>A0A6J4USQ6</accession>
<dbReference type="InterPro" id="IPR012961">
    <property type="entry name" value="Ski2/MTR4_C"/>
</dbReference>
<dbReference type="Gene3D" id="1.10.3380.30">
    <property type="match status" value="1"/>
</dbReference>
<keyword evidence="5" id="KW-0175">Coiled coil</keyword>
<dbReference type="SUPFAM" id="SSF52540">
    <property type="entry name" value="P-loop containing nucleoside triphosphate hydrolases"/>
    <property type="match status" value="1"/>
</dbReference>
<keyword evidence="2" id="KW-0378">Hydrolase</keyword>
<evidence type="ECO:0000313" key="9">
    <source>
        <dbReference type="EMBL" id="CAA9559335.1"/>
    </source>
</evidence>
<dbReference type="PANTHER" id="PTHR12131:SF1">
    <property type="entry name" value="ATP-DEPENDENT RNA HELICASE SUPV3L1, MITOCHONDRIAL-RELATED"/>
    <property type="match status" value="1"/>
</dbReference>
<reference evidence="9" key="1">
    <citation type="submission" date="2020-02" db="EMBL/GenBank/DDBJ databases">
        <authorList>
            <person name="Meier V. D."/>
        </authorList>
    </citation>
    <scope>NUCLEOTIDE SEQUENCE</scope>
    <source>
        <strain evidence="9">AVDCRST_MAG33</strain>
    </source>
</reference>
<feature type="region of interest" description="Disordered" evidence="6">
    <location>
        <begin position="267"/>
        <end position="304"/>
    </location>
</feature>
<keyword evidence="4" id="KW-0067">ATP-binding</keyword>
<evidence type="ECO:0000259" key="8">
    <source>
        <dbReference type="PROSITE" id="PS51194"/>
    </source>
</evidence>
<feature type="coiled-coil region" evidence="5">
    <location>
        <begin position="720"/>
        <end position="747"/>
    </location>
</feature>
<dbReference type="GO" id="GO:0016787">
    <property type="term" value="F:hydrolase activity"/>
    <property type="evidence" value="ECO:0007669"/>
    <property type="project" value="UniProtKB-KW"/>
</dbReference>
<dbReference type="EMBL" id="CADCWK010000156">
    <property type="protein sequence ID" value="CAA9559335.1"/>
    <property type="molecule type" value="Genomic_DNA"/>
</dbReference>
<dbReference type="SMART" id="SM00487">
    <property type="entry name" value="DEXDc"/>
    <property type="match status" value="1"/>
</dbReference>
<dbReference type="CDD" id="cd18795">
    <property type="entry name" value="SF2_C_Ski2"/>
    <property type="match status" value="1"/>
</dbReference>
<evidence type="ECO:0000256" key="2">
    <source>
        <dbReference type="ARBA" id="ARBA00022801"/>
    </source>
</evidence>
<dbReference type="InterPro" id="IPR050699">
    <property type="entry name" value="RNA-DNA_Helicase"/>
</dbReference>
<keyword evidence="1" id="KW-0547">Nucleotide-binding</keyword>
<dbReference type="GO" id="GO:0003676">
    <property type="term" value="F:nucleic acid binding"/>
    <property type="evidence" value="ECO:0007669"/>
    <property type="project" value="InterPro"/>
</dbReference>